<proteinExistence type="predicted"/>
<feature type="transmembrane region" description="Helical" evidence="1">
    <location>
        <begin position="267"/>
        <end position="287"/>
    </location>
</feature>
<evidence type="ECO:0000256" key="1">
    <source>
        <dbReference type="SAM" id="Phobius"/>
    </source>
</evidence>
<feature type="transmembrane region" description="Helical" evidence="1">
    <location>
        <begin position="100"/>
        <end position="118"/>
    </location>
</feature>
<feature type="transmembrane region" description="Helical" evidence="1">
    <location>
        <begin position="38"/>
        <end position="61"/>
    </location>
</feature>
<evidence type="ECO:0000259" key="2">
    <source>
        <dbReference type="Pfam" id="PF16927"/>
    </source>
</evidence>
<feature type="transmembrane region" description="Helical" evidence="1">
    <location>
        <begin position="172"/>
        <end position="194"/>
    </location>
</feature>
<feature type="transmembrane region" description="Helical" evidence="1">
    <location>
        <begin position="239"/>
        <end position="261"/>
    </location>
</feature>
<evidence type="ECO:0000313" key="4">
    <source>
        <dbReference type="Proteomes" id="UP000179242"/>
    </source>
</evidence>
<sequence length="348" mass="39954">MEIQYFIALLLGTVAAIQLGLGILIFQRNKTNRINITFLLLMICLALWSILMPAAYCFSFFSSAVALFLTRLLTVPAFFFPSIFLYLTKIFPENTYKNKAAFFAFHATFILLLLSFLFSDYYIKSSQIVPGGIDFKFGIIYIVFGIYLAATMAYGCYELLKKLTFLKGAQRYQVLLFMAGAIISLILGMIFAFILPAFNIYFNFLAPASTLFCIGFLTQAIIKTRFMDIRVAINRLTAYFILIVIYLLLGAFSLFVYSRFLSFELNFLTVVFLATLLFLGSSIYHPLRLHLQTTPDRFLFREKYLYEQAIKELGEKSGSIVELNELEETFCQKIREILRSDDATIYML</sequence>
<name>A0A1F4U5B2_UNCSA</name>
<dbReference type="Pfam" id="PF16927">
    <property type="entry name" value="HisKA_7TM"/>
    <property type="match status" value="1"/>
</dbReference>
<gene>
    <name evidence="3" type="ORF">A2438_02380</name>
</gene>
<keyword evidence="1" id="KW-0812">Transmembrane</keyword>
<feature type="transmembrane region" description="Helical" evidence="1">
    <location>
        <begin position="138"/>
        <end position="160"/>
    </location>
</feature>
<feature type="transmembrane region" description="Helical" evidence="1">
    <location>
        <begin position="6"/>
        <end position="26"/>
    </location>
</feature>
<feature type="transmembrane region" description="Helical" evidence="1">
    <location>
        <begin position="67"/>
        <end position="88"/>
    </location>
</feature>
<keyword evidence="1" id="KW-1133">Transmembrane helix</keyword>
<dbReference type="AlphaFoldDB" id="A0A1F4U5B2"/>
<keyword evidence="1" id="KW-0472">Membrane</keyword>
<protein>
    <recommendedName>
        <fullName evidence="2">Histidine kinase N-terminal 7TM region domain-containing protein</fullName>
    </recommendedName>
</protein>
<feature type="transmembrane region" description="Helical" evidence="1">
    <location>
        <begin position="200"/>
        <end position="218"/>
    </location>
</feature>
<accession>A0A1F4U5B2</accession>
<dbReference type="EMBL" id="MEUJ01000004">
    <property type="protein sequence ID" value="OGC40122.1"/>
    <property type="molecule type" value="Genomic_DNA"/>
</dbReference>
<reference evidence="3 4" key="1">
    <citation type="journal article" date="2016" name="Nat. Commun.">
        <title>Thousands of microbial genomes shed light on interconnected biogeochemical processes in an aquifer system.</title>
        <authorList>
            <person name="Anantharaman K."/>
            <person name="Brown C.T."/>
            <person name="Hug L.A."/>
            <person name="Sharon I."/>
            <person name="Castelle C.J."/>
            <person name="Probst A.J."/>
            <person name="Thomas B.C."/>
            <person name="Singh A."/>
            <person name="Wilkins M.J."/>
            <person name="Karaoz U."/>
            <person name="Brodie E.L."/>
            <person name="Williams K.H."/>
            <person name="Hubbard S.S."/>
            <person name="Banfield J.F."/>
        </authorList>
    </citation>
    <scope>NUCLEOTIDE SEQUENCE [LARGE SCALE GENOMIC DNA]</scope>
</reference>
<organism evidence="3 4">
    <name type="scientific">candidate division WOR-1 bacterium RIFOXYC2_FULL_46_14</name>
    <dbReference type="NCBI Taxonomy" id="1802587"/>
    <lineage>
        <taxon>Bacteria</taxon>
        <taxon>Bacillati</taxon>
        <taxon>Saganbacteria</taxon>
    </lineage>
</organism>
<dbReference type="InterPro" id="IPR031621">
    <property type="entry name" value="HisKA_7TM"/>
</dbReference>
<evidence type="ECO:0000313" key="3">
    <source>
        <dbReference type="EMBL" id="OGC40122.1"/>
    </source>
</evidence>
<dbReference type="Proteomes" id="UP000179242">
    <property type="component" value="Unassembled WGS sequence"/>
</dbReference>
<comment type="caution">
    <text evidence="3">The sequence shown here is derived from an EMBL/GenBank/DDBJ whole genome shotgun (WGS) entry which is preliminary data.</text>
</comment>
<feature type="domain" description="Histidine kinase N-terminal 7TM region" evidence="2">
    <location>
        <begin position="13"/>
        <end position="229"/>
    </location>
</feature>